<evidence type="ECO:0000313" key="3">
    <source>
        <dbReference type="Proteomes" id="UP000265703"/>
    </source>
</evidence>
<dbReference type="EMBL" id="QKYT01000366">
    <property type="protein sequence ID" value="RIA86384.1"/>
    <property type="molecule type" value="Genomic_DNA"/>
</dbReference>
<sequence>MKFLIYQVATILTYFPINIIYKSDLLKILHSFLGGSVFFLGVLFKYNRLDFFKIFFLMFFLFYHFV</sequence>
<keyword evidence="3" id="KW-1185">Reference proteome</keyword>
<comment type="caution">
    <text evidence="2">The sequence shown here is derived from an EMBL/GenBank/DDBJ whole genome shotgun (WGS) entry which is preliminary data.</text>
</comment>
<protein>
    <submittedName>
        <fullName evidence="2">Uncharacterized protein</fullName>
    </submittedName>
</protein>
<evidence type="ECO:0000256" key="1">
    <source>
        <dbReference type="SAM" id="Phobius"/>
    </source>
</evidence>
<organism evidence="2 3">
    <name type="scientific">Glomus cerebriforme</name>
    <dbReference type="NCBI Taxonomy" id="658196"/>
    <lineage>
        <taxon>Eukaryota</taxon>
        <taxon>Fungi</taxon>
        <taxon>Fungi incertae sedis</taxon>
        <taxon>Mucoromycota</taxon>
        <taxon>Glomeromycotina</taxon>
        <taxon>Glomeromycetes</taxon>
        <taxon>Glomerales</taxon>
        <taxon>Glomeraceae</taxon>
        <taxon>Glomus</taxon>
    </lineage>
</organism>
<gene>
    <name evidence="2" type="ORF">C1645_779760</name>
</gene>
<keyword evidence="1" id="KW-1133">Transmembrane helix</keyword>
<evidence type="ECO:0000313" key="2">
    <source>
        <dbReference type="EMBL" id="RIA86384.1"/>
    </source>
</evidence>
<name>A0A397SUI1_9GLOM</name>
<dbReference type="AlphaFoldDB" id="A0A397SUI1"/>
<keyword evidence="1" id="KW-0472">Membrane</keyword>
<reference evidence="2 3" key="1">
    <citation type="submission" date="2018-06" db="EMBL/GenBank/DDBJ databases">
        <title>Comparative genomics reveals the genomic features of Rhizophagus irregularis, R. cerebriforme, R. diaphanum and Gigaspora rosea, and their symbiotic lifestyle signature.</title>
        <authorList>
            <person name="Morin E."/>
            <person name="San Clemente H."/>
            <person name="Chen E.C.H."/>
            <person name="De La Providencia I."/>
            <person name="Hainaut M."/>
            <person name="Kuo A."/>
            <person name="Kohler A."/>
            <person name="Murat C."/>
            <person name="Tang N."/>
            <person name="Roy S."/>
            <person name="Loubradou J."/>
            <person name="Henrissat B."/>
            <person name="Grigoriev I.V."/>
            <person name="Corradi N."/>
            <person name="Roux C."/>
            <person name="Martin F.M."/>
        </authorList>
    </citation>
    <scope>NUCLEOTIDE SEQUENCE [LARGE SCALE GENOMIC DNA]</scope>
    <source>
        <strain evidence="2 3">DAOM 227022</strain>
    </source>
</reference>
<proteinExistence type="predicted"/>
<accession>A0A397SUI1</accession>
<feature type="transmembrane region" description="Helical" evidence="1">
    <location>
        <begin position="25"/>
        <end position="44"/>
    </location>
</feature>
<dbReference type="Proteomes" id="UP000265703">
    <property type="component" value="Unassembled WGS sequence"/>
</dbReference>
<keyword evidence="1" id="KW-0812">Transmembrane</keyword>